<dbReference type="EMBL" id="FMSH01000272">
    <property type="protein sequence ID" value="SCU76747.1"/>
    <property type="molecule type" value="Genomic_DNA"/>
</dbReference>
<proteinExistence type="predicted"/>
<protein>
    <recommendedName>
        <fullName evidence="2">PAAR domain-containing protein</fullName>
    </recommendedName>
</protein>
<dbReference type="AlphaFoldDB" id="A0A1K0JNS5"/>
<reference evidence="1" key="1">
    <citation type="submission" date="2016-09" db="EMBL/GenBank/DDBJ databases">
        <authorList>
            <person name="Capua I."/>
            <person name="De Benedictis P."/>
            <person name="Joannis T."/>
            <person name="Lombin L.H."/>
            <person name="Cattoli G."/>
        </authorList>
    </citation>
    <scope>NUCLEOTIDE SEQUENCE</scope>
    <source>
        <strain evidence="1">B9</strain>
    </source>
</reference>
<evidence type="ECO:0008006" key="2">
    <source>
        <dbReference type="Google" id="ProtNLM"/>
    </source>
</evidence>
<name>A0A1K0JNS5_CUPNE</name>
<evidence type="ECO:0000313" key="1">
    <source>
        <dbReference type="EMBL" id="SCU76747.1"/>
    </source>
</evidence>
<sequence>MQAAETKKIYVAAFEGAKTAGGGEILRGSGKYTYEGNPLVTVGDMATYPDGTTAVIR</sequence>
<dbReference type="Pfam" id="PF05488">
    <property type="entry name" value="PAAR_motif"/>
    <property type="match status" value="1"/>
</dbReference>
<dbReference type="InterPro" id="IPR008727">
    <property type="entry name" value="PAAR_motif"/>
</dbReference>
<accession>A0A1K0JNS5</accession>
<organism evidence="1">
    <name type="scientific">Cupriavidus necator</name>
    <name type="common">Alcaligenes eutrophus</name>
    <name type="synonym">Ralstonia eutropha</name>
    <dbReference type="NCBI Taxonomy" id="106590"/>
    <lineage>
        <taxon>Bacteria</taxon>
        <taxon>Pseudomonadati</taxon>
        <taxon>Pseudomonadota</taxon>
        <taxon>Betaproteobacteria</taxon>
        <taxon>Burkholderiales</taxon>
        <taxon>Burkholderiaceae</taxon>
        <taxon>Cupriavidus</taxon>
    </lineage>
</organism>
<gene>
    <name evidence="1" type="ORF">CNECB9_3430011</name>
</gene>